<evidence type="ECO:0000313" key="2">
    <source>
        <dbReference type="Proteomes" id="UP001165587"/>
    </source>
</evidence>
<comment type="caution">
    <text evidence="1">The sequence shown here is derived from an EMBL/GenBank/DDBJ whole genome shotgun (WGS) entry which is preliminary data.</text>
</comment>
<organism evidence="1 2">
    <name type="scientific">Herbiconiux oxytropis</name>
    <dbReference type="NCBI Taxonomy" id="2970915"/>
    <lineage>
        <taxon>Bacteria</taxon>
        <taxon>Bacillati</taxon>
        <taxon>Actinomycetota</taxon>
        <taxon>Actinomycetes</taxon>
        <taxon>Micrococcales</taxon>
        <taxon>Microbacteriaceae</taxon>
        <taxon>Herbiconiux</taxon>
    </lineage>
</organism>
<sequence>MMYGIGGHANVEAEVTWDNVGVSLDVGAAFGLGGGVSLDLSISPSDTIDTVGGWLGF</sequence>
<gene>
    <name evidence="1" type="ORF">N1028_03575</name>
</gene>
<dbReference type="Proteomes" id="UP001165587">
    <property type="component" value="Unassembled WGS sequence"/>
</dbReference>
<dbReference type="EMBL" id="JANLCK010000002">
    <property type="protein sequence ID" value="MCS5724968.1"/>
    <property type="molecule type" value="Genomic_DNA"/>
</dbReference>
<accession>A0AA41XFZ4</accession>
<proteinExistence type="predicted"/>
<keyword evidence="2" id="KW-1185">Reference proteome</keyword>
<reference evidence="1" key="1">
    <citation type="submission" date="2022-08" db="EMBL/GenBank/DDBJ databases">
        <authorList>
            <person name="Deng Y."/>
            <person name="Han X.-F."/>
            <person name="Zhang Y.-Q."/>
        </authorList>
    </citation>
    <scope>NUCLEOTIDE SEQUENCE</scope>
    <source>
        <strain evidence="1">CPCC 203407</strain>
    </source>
</reference>
<dbReference type="AlphaFoldDB" id="A0AA41XFZ4"/>
<name>A0AA41XFZ4_9MICO</name>
<evidence type="ECO:0000313" key="1">
    <source>
        <dbReference type="EMBL" id="MCS5724968.1"/>
    </source>
</evidence>
<protein>
    <submittedName>
        <fullName evidence="1">Uncharacterized protein</fullName>
    </submittedName>
</protein>